<evidence type="ECO:0000256" key="1">
    <source>
        <dbReference type="ARBA" id="ARBA00008520"/>
    </source>
</evidence>
<evidence type="ECO:0000313" key="5">
    <source>
        <dbReference type="Proteomes" id="UP000830729"/>
    </source>
</evidence>
<dbReference type="SUPFAM" id="SSF53850">
    <property type="entry name" value="Periplasmic binding protein-like II"/>
    <property type="match status" value="1"/>
</dbReference>
<dbReference type="GO" id="GO:0015768">
    <property type="term" value="P:maltose transport"/>
    <property type="evidence" value="ECO:0007669"/>
    <property type="project" value="TreeGrafter"/>
</dbReference>
<dbReference type="KEGG" id="halx:M0R89_13120"/>
<dbReference type="GO" id="GO:1901982">
    <property type="term" value="F:maltose binding"/>
    <property type="evidence" value="ECO:0007669"/>
    <property type="project" value="TreeGrafter"/>
</dbReference>
<dbReference type="PANTHER" id="PTHR30061:SF50">
    <property type="entry name" value="MALTOSE_MALTODEXTRIN-BINDING PERIPLASMIC PROTEIN"/>
    <property type="match status" value="1"/>
</dbReference>
<proteinExistence type="inferred from homology"/>
<dbReference type="EMBL" id="CP096659">
    <property type="protein sequence ID" value="UPV73481.1"/>
    <property type="molecule type" value="Genomic_DNA"/>
</dbReference>
<gene>
    <name evidence="4" type="ORF">M0R89_13120</name>
</gene>
<keyword evidence="3" id="KW-0732">Signal</keyword>
<dbReference type="Pfam" id="PF01547">
    <property type="entry name" value="SBP_bac_1"/>
    <property type="match status" value="1"/>
</dbReference>
<evidence type="ECO:0000256" key="2">
    <source>
        <dbReference type="ARBA" id="ARBA00022448"/>
    </source>
</evidence>
<organism evidence="4 5">
    <name type="scientific">Halorussus limi</name>
    <dbReference type="NCBI Taxonomy" id="2938695"/>
    <lineage>
        <taxon>Archaea</taxon>
        <taxon>Methanobacteriati</taxon>
        <taxon>Methanobacteriota</taxon>
        <taxon>Stenosarchaea group</taxon>
        <taxon>Halobacteria</taxon>
        <taxon>Halobacteriales</taxon>
        <taxon>Haladaptataceae</taxon>
        <taxon>Halorussus</taxon>
    </lineage>
</organism>
<dbReference type="InterPro" id="IPR006311">
    <property type="entry name" value="TAT_signal"/>
</dbReference>
<dbReference type="InterPro" id="IPR019546">
    <property type="entry name" value="TAT_signal_bac_arc"/>
</dbReference>
<keyword evidence="2" id="KW-0813">Transport</keyword>
<dbReference type="GO" id="GO:0042956">
    <property type="term" value="P:maltodextrin transmembrane transport"/>
    <property type="evidence" value="ECO:0007669"/>
    <property type="project" value="TreeGrafter"/>
</dbReference>
<protein>
    <submittedName>
        <fullName evidence="4">Substrate-binding domain-containing protein</fullName>
    </submittedName>
</protein>
<evidence type="ECO:0000256" key="3">
    <source>
        <dbReference type="ARBA" id="ARBA00022729"/>
    </source>
</evidence>
<dbReference type="NCBIfam" id="TIGR01409">
    <property type="entry name" value="TAT_signal_seq"/>
    <property type="match status" value="1"/>
</dbReference>
<keyword evidence="5" id="KW-1185">Reference proteome</keyword>
<accession>A0A8U0HRM2</accession>
<dbReference type="GO" id="GO:0055052">
    <property type="term" value="C:ATP-binding cassette (ABC) transporter complex, substrate-binding subunit-containing"/>
    <property type="evidence" value="ECO:0007669"/>
    <property type="project" value="TreeGrafter"/>
</dbReference>
<reference evidence="4 5" key="1">
    <citation type="submission" date="2022-04" db="EMBL/GenBank/DDBJ databases">
        <title>Diverse halophilic archaea isolated from saline environments.</title>
        <authorList>
            <person name="Cui H.-L."/>
        </authorList>
    </citation>
    <scope>NUCLEOTIDE SEQUENCE [LARGE SCALE GENOMIC DNA]</scope>
    <source>
        <strain evidence="4 5">XZYJT49</strain>
    </source>
</reference>
<evidence type="ECO:0000313" key="4">
    <source>
        <dbReference type="EMBL" id="UPV73481.1"/>
    </source>
</evidence>
<dbReference type="PANTHER" id="PTHR30061">
    <property type="entry name" value="MALTOSE-BINDING PERIPLASMIC PROTEIN"/>
    <property type="match status" value="1"/>
</dbReference>
<dbReference type="Gene3D" id="3.40.190.10">
    <property type="entry name" value="Periplasmic binding protein-like II"/>
    <property type="match status" value="2"/>
</dbReference>
<name>A0A8U0HRM2_9EURY</name>
<dbReference type="Proteomes" id="UP000830729">
    <property type="component" value="Chromosome"/>
</dbReference>
<sequence>MKQTRRSFLKATGATGVAGVVGSASALAQNKSITFYNAGSLKYDPGTEKNIQRFEDETGITVNVNEVPWSNLKTTLITQWRNQGSQVDAFNGPTWWLADFVAANWIVPLDLPSDHVSKYPKNLQELIQFDGQAYMAPQLGKWGTYLYDKQAMQQNNVQQPPQNWDEIIQKGKKMSDGNQSGFAFTWANKDVFTFKQFLYQAGGQLFNENNEPTFVNKGVDVFENLLTPLRKQNIIPDGISTMGEGPVGDAFIGGSLATVESWTPLASRAWDSQDWSQERLGVAKPPKGPQSRATFQDTNGIGVSKFSQNKQAAKRFARFMSTTESVKTDMITEGNPAPVPEVYDMQEVKQEFPQKWLDVQQYNLKHAKSETYRAQPQVDNYLSNQITPALLGKKPPKQALQTAEKNITQLYKNLGIL</sequence>
<comment type="similarity">
    <text evidence="1">Belongs to the bacterial solute-binding protein 1 family.</text>
</comment>
<dbReference type="PROSITE" id="PS51318">
    <property type="entry name" value="TAT"/>
    <property type="match status" value="1"/>
</dbReference>
<dbReference type="InterPro" id="IPR006059">
    <property type="entry name" value="SBP"/>
</dbReference>
<dbReference type="AlphaFoldDB" id="A0A8U0HRM2"/>